<evidence type="ECO:0000313" key="1">
    <source>
        <dbReference type="EMBL" id="KAL2740079.1"/>
    </source>
</evidence>
<comment type="caution">
    <text evidence="1">The sequence shown here is derived from an EMBL/GenBank/DDBJ whole genome shotgun (WGS) entry which is preliminary data.</text>
</comment>
<dbReference type="EMBL" id="JAUDFV010000020">
    <property type="protein sequence ID" value="KAL2740079.1"/>
    <property type="molecule type" value="Genomic_DNA"/>
</dbReference>
<dbReference type="AlphaFoldDB" id="A0ABD2C4W2"/>
<accession>A0ABD2C4W2</accession>
<gene>
    <name evidence="1" type="ORF">V1478_000220</name>
</gene>
<evidence type="ECO:0000313" key="2">
    <source>
        <dbReference type="Proteomes" id="UP001607302"/>
    </source>
</evidence>
<feature type="non-terminal residue" evidence="1">
    <location>
        <position position="1"/>
    </location>
</feature>
<organism evidence="1 2">
    <name type="scientific">Vespula squamosa</name>
    <name type="common">Southern yellow jacket</name>
    <name type="synonym">Wasp</name>
    <dbReference type="NCBI Taxonomy" id="30214"/>
    <lineage>
        <taxon>Eukaryota</taxon>
        <taxon>Metazoa</taxon>
        <taxon>Ecdysozoa</taxon>
        <taxon>Arthropoda</taxon>
        <taxon>Hexapoda</taxon>
        <taxon>Insecta</taxon>
        <taxon>Pterygota</taxon>
        <taxon>Neoptera</taxon>
        <taxon>Endopterygota</taxon>
        <taxon>Hymenoptera</taxon>
        <taxon>Apocrita</taxon>
        <taxon>Aculeata</taxon>
        <taxon>Vespoidea</taxon>
        <taxon>Vespidae</taxon>
        <taxon>Vespinae</taxon>
        <taxon>Vespula</taxon>
    </lineage>
</organism>
<dbReference type="Proteomes" id="UP001607302">
    <property type="component" value="Unassembled WGS sequence"/>
</dbReference>
<keyword evidence="2" id="KW-1185">Reference proteome</keyword>
<protein>
    <submittedName>
        <fullName evidence="1">Testis-expressed sequence 10 protein</fullName>
    </submittedName>
</protein>
<name>A0ABD2C4W2_VESSQ</name>
<reference evidence="1 2" key="1">
    <citation type="journal article" date="2024" name="Ann. Entomol. Soc. Am.">
        <title>Genomic analyses of the southern and eastern yellowjacket wasps (Hymenoptera: Vespidae) reveal evolutionary signatures of social life.</title>
        <authorList>
            <person name="Catto M.A."/>
            <person name="Caine P.B."/>
            <person name="Orr S.E."/>
            <person name="Hunt B.G."/>
            <person name="Goodisman M.A.D."/>
        </authorList>
    </citation>
    <scope>NUCLEOTIDE SEQUENCE [LARGE SCALE GENOMIC DNA]</scope>
    <source>
        <strain evidence="1">233</strain>
        <tissue evidence="1">Head and thorax</tissue>
    </source>
</reference>
<proteinExistence type="predicted"/>
<sequence>ELKFIWFHLMPAPANNIQNYISACIKRYFFSKLSETIVSSEASILLKHIKQLITEYTDILDNNDHICKYQNVNVFSKFPYTKTKTVEKFRKRQEDFSTLEMTEKCLEQNLGICQI</sequence>